<evidence type="ECO:0000313" key="2">
    <source>
        <dbReference type="EMBL" id="GJS82816.1"/>
    </source>
</evidence>
<organism evidence="2 3">
    <name type="scientific">Tanacetum coccineum</name>
    <dbReference type="NCBI Taxonomy" id="301880"/>
    <lineage>
        <taxon>Eukaryota</taxon>
        <taxon>Viridiplantae</taxon>
        <taxon>Streptophyta</taxon>
        <taxon>Embryophyta</taxon>
        <taxon>Tracheophyta</taxon>
        <taxon>Spermatophyta</taxon>
        <taxon>Magnoliopsida</taxon>
        <taxon>eudicotyledons</taxon>
        <taxon>Gunneridae</taxon>
        <taxon>Pentapetalae</taxon>
        <taxon>asterids</taxon>
        <taxon>campanulids</taxon>
        <taxon>Asterales</taxon>
        <taxon>Asteraceae</taxon>
        <taxon>Asteroideae</taxon>
        <taxon>Anthemideae</taxon>
        <taxon>Anthemidinae</taxon>
        <taxon>Tanacetum</taxon>
    </lineage>
</organism>
<feature type="region of interest" description="Disordered" evidence="1">
    <location>
        <begin position="336"/>
        <end position="376"/>
    </location>
</feature>
<proteinExistence type="predicted"/>
<keyword evidence="3" id="KW-1185">Reference proteome</keyword>
<comment type="caution">
    <text evidence="2">The sequence shown here is derived from an EMBL/GenBank/DDBJ whole genome shotgun (WGS) entry which is preliminary data.</text>
</comment>
<evidence type="ECO:0000256" key="1">
    <source>
        <dbReference type="SAM" id="MobiDB-lite"/>
    </source>
</evidence>
<feature type="region of interest" description="Disordered" evidence="1">
    <location>
        <begin position="116"/>
        <end position="145"/>
    </location>
</feature>
<feature type="compositionally biased region" description="Basic and acidic residues" evidence="1">
    <location>
        <begin position="336"/>
        <end position="348"/>
    </location>
</feature>
<reference evidence="2" key="2">
    <citation type="submission" date="2022-01" db="EMBL/GenBank/DDBJ databases">
        <authorList>
            <person name="Yamashiro T."/>
            <person name="Shiraishi A."/>
            <person name="Satake H."/>
            <person name="Nakayama K."/>
        </authorList>
    </citation>
    <scope>NUCLEOTIDE SEQUENCE</scope>
</reference>
<feature type="region of interest" description="Disordered" evidence="1">
    <location>
        <begin position="166"/>
        <end position="197"/>
    </location>
</feature>
<protein>
    <recommendedName>
        <fullName evidence="4">Xylulose kinase-1</fullName>
    </recommendedName>
</protein>
<dbReference type="Proteomes" id="UP001151760">
    <property type="component" value="Unassembled WGS sequence"/>
</dbReference>
<name>A0ABQ4Z0Q8_9ASTR</name>
<dbReference type="EMBL" id="BQNB010010853">
    <property type="protein sequence ID" value="GJS82816.1"/>
    <property type="molecule type" value="Genomic_DNA"/>
</dbReference>
<evidence type="ECO:0000313" key="3">
    <source>
        <dbReference type="Proteomes" id="UP001151760"/>
    </source>
</evidence>
<reference evidence="2" key="1">
    <citation type="journal article" date="2022" name="Int. J. Mol. Sci.">
        <title>Draft Genome of Tanacetum Coccineum: Genomic Comparison of Closely Related Tanacetum-Family Plants.</title>
        <authorList>
            <person name="Yamashiro T."/>
            <person name="Shiraishi A."/>
            <person name="Nakayama K."/>
            <person name="Satake H."/>
        </authorList>
    </citation>
    <scope>NUCLEOTIDE SEQUENCE</scope>
</reference>
<evidence type="ECO:0008006" key="4">
    <source>
        <dbReference type="Google" id="ProtNLM"/>
    </source>
</evidence>
<accession>A0ABQ4Z0Q8</accession>
<sequence length="376" mass="41208">MVALLEKTDGSEGFHQIVDFLNASHIRFALSENPTIYDSHIKQFWQTATANTLDIGEQEITDTVDGHVKTVTIASVTKYFQLVDAGGLIADEAAFTCVDVVLGGAATTVSSIDARHGSGTIPKSSTMPHDSPFPGGHTPGSDEGSMTLHELTVLCTKLSQKVKKLEQTVKTSQARRRTKLVVSDDEEDEEDPSKQGRSLIEEMDLDAGISLVPPQVSTASPEVSTADTELNTASTFVSTASPQRKEVSTVDDLTLVETLMEIRKSAAKAKERQRMTQVHQAAQGFTNAEWDDVLARVAADEDLVQQLQAGSYNLQHLKKLSFDEIKELFKATMKRREAKEELNQESSKRQKTGKGSEPAEESKDKESEELSQEQLQ</sequence>
<gene>
    <name evidence="2" type="ORF">Tco_0749357</name>
</gene>